<gene>
    <name evidence="1" type="ORF">SDC9_67281</name>
</gene>
<organism evidence="1">
    <name type="scientific">bioreactor metagenome</name>
    <dbReference type="NCBI Taxonomy" id="1076179"/>
    <lineage>
        <taxon>unclassified sequences</taxon>
        <taxon>metagenomes</taxon>
        <taxon>ecological metagenomes</taxon>
    </lineage>
</organism>
<dbReference type="AlphaFoldDB" id="A0A644Y2V5"/>
<name>A0A644Y2V5_9ZZZZ</name>
<reference evidence="1" key="1">
    <citation type="submission" date="2019-08" db="EMBL/GenBank/DDBJ databases">
        <authorList>
            <person name="Kucharzyk K."/>
            <person name="Murdoch R.W."/>
            <person name="Higgins S."/>
            <person name="Loffler F."/>
        </authorList>
    </citation>
    <scope>NUCLEOTIDE SEQUENCE</scope>
</reference>
<protein>
    <submittedName>
        <fullName evidence="1">Uncharacterized protein</fullName>
    </submittedName>
</protein>
<evidence type="ECO:0000313" key="1">
    <source>
        <dbReference type="EMBL" id="MPM20843.1"/>
    </source>
</evidence>
<proteinExistence type="predicted"/>
<comment type="caution">
    <text evidence="1">The sequence shown here is derived from an EMBL/GenBank/DDBJ whole genome shotgun (WGS) entry which is preliminary data.</text>
</comment>
<sequence length="73" mass="8502">METYKNNYRLKLANLELIAGNVAAKQLQLQKKYILESEFSSEKLREQNTLQEYLQAAYDVLSACINMEKLTKN</sequence>
<accession>A0A644Y2V5</accession>
<dbReference type="EMBL" id="VSSQ01003468">
    <property type="protein sequence ID" value="MPM20843.1"/>
    <property type="molecule type" value="Genomic_DNA"/>
</dbReference>